<dbReference type="SUPFAM" id="SSF53098">
    <property type="entry name" value="Ribonuclease H-like"/>
    <property type="match status" value="1"/>
</dbReference>
<dbReference type="PANTHER" id="PTHR47723:SF23">
    <property type="entry name" value="REVERSE TRANSCRIPTASE-LIKE PROTEIN"/>
    <property type="match status" value="1"/>
</dbReference>
<dbReference type="InterPro" id="IPR012337">
    <property type="entry name" value="RNaseH-like_sf"/>
</dbReference>
<evidence type="ECO:0000313" key="2">
    <source>
        <dbReference type="EMBL" id="KAK3229688.1"/>
    </source>
</evidence>
<dbReference type="Proteomes" id="UP001281410">
    <property type="component" value="Unassembled WGS sequence"/>
</dbReference>
<keyword evidence="3" id="KW-1185">Reference proteome</keyword>
<dbReference type="InterPro" id="IPR002156">
    <property type="entry name" value="RNaseH_domain"/>
</dbReference>
<reference evidence="2" key="1">
    <citation type="journal article" date="2023" name="Plant J.">
        <title>Genome sequences and population genomics provide insights into the demographic history, inbreeding, and mutation load of two 'living fossil' tree species of Dipteronia.</title>
        <authorList>
            <person name="Feng Y."/>
            <person name="Comes H.P."/>
            <person name="Chen J."/>
            <person name="Zhu S."/>
            <person name="Lu R."/>
            <person name="Zhang X."/>
            <person name="Li P."/>
            <person name="Qiu J."/>
            <person name="Olsen K.M."/>
            <person name="Qiu Y."/>
        </authorList>
    </citation>
    <scope>NUCLEOTIDE SEQUENCE</scope>
    <source>
        <strain evidence="2">NBL</strain>
    </source>
</reference>
<feature type="domain" description="RNase H type-1" evidence="1">
    <location>
        <begin position="339"/>
        <end position="460"/>
    </location>
</feature>
<evidence type="ECO:0000259" key="1">
    <source>
        <dbReference type="Pfam" id="PF13456"/>
    </source>
</evidence>
<sequence length="493" mass="54679">MVSNSMDPMSMEASLYITSSAGSSVVPSRPHVSLRPYGGEAVDGWADPLQGSSSLPVQGSLPRCEAVVGVVDPLVDNVSGPSILSKKGGYVAVRVDPSAYKSRLEVCKFSFIGRVVLSSGEKPWKLVDLKAKLQSVWKLNSVWRLICLGKGYFQIMLNLDADKNMVSSLGSLNLKPGVLRLQPWIPDFNPALQKSSNAQIWVRFYALSLEYWHLKIISDLARGIGVPLWLDRATMKGDFRHFARVLVDIDVSTVPPSSLLLKRDDSADSWSSFFSQAMSVSFSDQMQVLWKTVIHAVVLPVTNDLLILRRLDLRGRPARAPVIMSVIWSPPASGWIKVNTDGAALSSPGVGDCGGVFRNCRAFVKGCFAVPLGVVFAFEVELFAGSMAINLAWQNGWHQIWLESDSSYMVHLLAPRFEQVLWRIRQAWQHCIYQISNMEFHVSHIFREGNQVADAFSKHALGLAVDSWWTNTPSFCYLLVGNDCMGRESFCFS</sequence>
<dbReference type="EMBL" id="JANJYJ010000001">
    <property type="protein sequence ID" value="KAK3229688.1"/>
    <property type="molecule type" value="Genomic_DNA"/>
</dbReference>
<evidence type="ECO:0000313" key="3">
    <source>
        <dbReference type="Proteomes" id="UP001281410"/>
    </source>
</evidence>
<dbReference type="AlphaFoldDB" id="A0AAE0EIG4"/>
<dbReference type="Gene3D" id="3.30.420.10">
    <property type="entry name" value="Ribonuclease H-like superfamily/Ribonuclease H"/>
    <property type="match status" value="1"/>
</dbReference>
<protein>
    <recommendedName>
        <fullName evidence="1">RNase H type-1 domain-containing protein</fullName>
    </recommendedName>
</protein>
<accession>A0AAE0EIG4</accession>
<dbReference type="InterPro" id="IPR036397">
    <property type="entry name" value="RNaseH_sf"/>
</dbReference>
<dbReference type="PANTHER" id="PTHR47723">
    <property type="entry name" value="OS05G0353850 PROTEIN"/>
    <property type="match status" value="1"/>
</dbReference>
<dbReference type="GO" id="GO:0004523">
    <property type="term" value="F:RNA-DNA hybrid ribonuclease activity"/>
    <property type="evidence" value="ECO:0007669"/>
    <property type="project" value="InterPro"/>
</dbReference>
<dbReference type="GO" id="GO:0003676">
    <property type="term" value="F:nucleic acid binding"/>
    <property type="evidence" value="ECO:0007669"/>
    <property type="project" value="InterPro"/>
</dbReference>
<proteinExistence type="predicted"/>
<comment type="caution">
    <text evidence="2">The sequence shown here is derived from an EMBL/GenBank/DDBJ whole genome shotgun (WGS) entry which is preliminary data.</text>
</comment>
<dbReference type="InterPro" id="IPR053151">
    <property type="entry name" value="RNase_H-like"/>
</dbReference>
<dbReference type="InterPro" id="IPR044730">
    <property type="entry name" value="RNase_H-like_dom_plant"/>
</dbReference>
<gene>
    <name evidence="2" type="ORF">Dsin_001569</name>
</gene>
<dbReference type="CDD" id="cd06222">
    <property type="entry name" value="RNase_H_like"/>
    <property type="match status" value="1"/>
</dbReference>
<organism evidence="2 3">
    <name type="scientific">Dipteronia sinensis</name>
    <dbReference type="NCBI Taxonomy" id="43782"/>
    <lineage>
        <taxon>Eukaryota</taxon>
        <taxon>Viridiplantae</taxon>
        <taxon>Streptophyta</taxon>
        <taxon>Embryophyta</taxon>
        <taxon>Tracheophyta</taxon>
        <taxon>Spermatophyta</taxon>
        <taxon>Magnoliopsida</taxon>
        <taxon>eudicotyledons</taxon>
        <taxon>Gunneridae</taxon>
        <taxon>Pentapetalae</taxon>
        <taxon>rosids</taxon>
        <taxon>malvids</taxon>
        <taxon>Sapindales</taxon>
        <taxon>Sapindaceae</taxon>
        <taxon>Hippocastanoideae</taxon>
        <taxon>Acereae</taxon>
        <taxon>Dipteronia</taxon>
    </lineage>
</organism>
<name>A0AAE0EIG4_9ROSI</name>
<dbReference type="Pfam" id="PF13456">
    <property type="entry name" value="RVT_3"/>
    <property type="match status" value="1"/>
</dbReference>